<dbReference type="InterPro" id="IPR027422">
    <property type="entry name" value="GGA1-3"/>
</dbReference>
<gene>
    <name evidence="2" type="ORF">TOA249_LOCUS34476</name>
</gene>
<dbReference type="SUPFAM" id="SSF49348">
    <property type="entry name" value="Clathrin adaptor appendage domain"/>
    <property type="match status" value="1"/>
</dbReference>
<evidence type="ECO:0000313" key="3">
    <source>
        <dbReference type="Proteomes" id="UP000663838"/>
    </source>
</evidence>
<accession>A0A821Z082</accession>
<dbReference type="AlphaFoldDB" id="A0A821Z082"/>
<feature type="domain" description="GAE" evidence="1">
    <location>
        <begin position="1"/>
        <end position="52"/>
    </location>
</feature>
<evidence type="ECO:0000259" key="1">
    <source>
        <dbReference type="PROSITE" id="PS50180"/>
    </source>
</evidence>
<proteinExistence type="predicted"/>
<dbReference type="GO" id="GO:0006886">
    <property type="term" value="P:intracellular protein transport"/>
    <property type="evidence" value="ECO:0007669"/>
    <property type="project" value="InterPro"/>
</dbReference>
<name>A0A821Z082_9BILA</name>
<evidence type="ECO:0000313" key="2">
    <source>
        <dbReference type="EMBL" id="CAF4968651.1"/>
    </source>
</evidence>
<dbReference type="Gene3D" id="2.60.40.1230">
    <property type="match status" value="1"/>
</dbReference>
<dbReference type="Proteomes" id="UP000663838">
    <property type="component" value="Unassembled WGS sequence"/>
</dbReference>
<feature type="non-terminal residue" evidence="2">
    <location>
        <position position="1"/>
    </location>
</feature>
<dbReference type="PANTHER" id="PTHR45905:SF1">
    <property type="entry name" value="GOLGI-LOCALIZED, GAMMA-ADAPTIN EAR CONTAINING, ARF BINDING PROTEIN"/>
    <property type="match status" value="1"/>
</dbReference>
<dbReference type="EMBL" id="CAJOBS010020457">
    <property type="protein sequence ID" value="CAF4968651.1"/>
    <property type="molecule type" value="Genomic_DNA"/>
</dbReference>
<protein>
    <recommendedName>
        <fullName evidence="1">GAE domain-containing protein</fullName>
    </recommendedName>
</protein>
<sequence length="52" mass="5796">MRIKLQNLSTSDLPACNPILTAQAITQILIVSNPNKESARLNYKLSYYLSGE</sequence>
<dbReference type="GO" id="GO:0005802">
    <property type="term" value="C:trans-Golgi network"/>
    <property type="evidence" value="ECO:0007669"/>
    <property type="project" value="InterPro"/>
</dbReference>
<dbReference type="InterPro" id="IPR008153">
    <property type="entry name" value="GAE_dom"/>
</dbReference>
<dbReference type="GO" id="GO:0006893">
    <property type="term" value="P:Golgi to plasma membrane transport"/>
    <property type="evidence" value="ECO:0007669"/>
    <property type="project" value="TreeGrafter"/>
</dbReference>
<dbReference type="PANTHER" id="PTHR45905">
    <property type="entry name" value="GOLGI-LOCALIZED, GAMMA-ADAPTIN EAR CONTAINING, ARF BINDING PROTEIN"/>
    <property type="match status" value="1"/>
</dbReference>
<organism evidence="2 3">
    <name type="scientific">Rotaria socialis</name>
    <dbReference type="NCBI Taxonomy" id="392032"/>
    <lineage>
        <taxon>Eukaryota</taxon>
        <taxon>Metazoa</taxon>
        <taxon>Spiralia</taxon>
        <taxon>Gnathifera</taxon>
        <taxon>Rotifera</taxon>
        <taxon>Eurotatoria</taxon>
        <taxon>Bdelloidea</taxon>
        <taxon>Philodinida</taxon>
        <taxon>Philodinidae</taxon>
        <taxon>Rotaria</taxon>
    </lineage>
</organism>
<dbReference type="InterPro" id="IPR013041">
    <property type="entry name" value="Clathrin_app_Ig-like_sf"/>
</dbReference>
<reference evidence="2" key="1">
    <citation type="submission" date="2021-02" db="EMBL/GenBank/DDBJ databases">
        <authorList>
            <person name="Nowell W R."/>
        </authorList>
    </citation>
    <scope>NUCLEOTIDE SEQUENCE</scope>
</reference>
<dbReference type="GO" id="GO:0034394">
    <property type="term" value="P:protein localization to cell surface"/>
    <property type="evidence" value="ECO:0007669"/>
    <property type="project" value="TreeGrafter"/>
</dbReference>
<dbReference type="PROSITE" id="PS50180">
    <property type="entry name" value="GAE"/>
    <property type="match status" value="1"/>
</dbReference>
<dbReference type="GO" id="GO:0031267">
    <property type="term" value="F:small GTPase binding"/>
    <property type="evidence" value="ECO:0007669"/>
    <property type="project" value="InterPro"/>
</dbReference>
<comment type="caution">
    <text evidence="2">The sequence shown here is derived from an EMBL/GenBank/DDBJ whole genome shotgun (WGS) entry which is preliminary data.</text>
</comment>